<dbReference type="EMBL" id="CP016170">
    <property type="protein sequence ID" value="ANN66172.1"/>
    <property type="molecule type" value="Genomic_DNA"/>
</dbReference>
<reference evidence="4 5" key="1">
    <citation type="submission" date="2016-06" db="EMBL/GenBank/DDBJ databases">
        <title>Complete genome sequences of Bordetella bronchialis and Bordetella flabilis.</title>
        <authorList>
            <person name="LiPuma J.J."/>
            <person name="Spilker T."/>
        </authorList>
    </citation>
    <scope>NUCLEOTIDE SEQUENCE [LARGE SCALE GENOMIC DNA]</scope>
    <source>
        <strain evidence="3 5">AU17976</strain>
        <strain evidence="2 4">AU3182</strain>
    </source>
</reference>
<sequence>MTRDKAKHSGQDKDPNHPGDKVPTYQEALDEAVEETFPASDPISPGVAEKADREVSTPKDDVDWKASHDKRGEQGKDAGRKK</sequence>
<evidence type="ECO:0000313" key="4">
    <source>
        <dbReference type="Proteomes" id="UP000091897"/>
    </source>
</evidence>
<feature type="region of interest" description="Disordered" evidence="1">
    <location>
        <begin position="1"/>
        <end position="82"/>
    </location>
</feature>
<name>A0A193FV91_9BORD</name>
<protein>
    <submittedName>
        <fullName evidence="3">Uncharacterized protein</fullName>
    </submittedName>
</protein>
<evidence type="ECO:0000313" key="2">
    <source>
        <dbReference type="EMBL" id="ANN66172.1"/>
    </source>
</evidence>
<feature type="compositionally biased region" description="Basic and acidic residues" evidence="1">
    <location>
        <begin position="1"/>
        <end position="20"/>
    </location>
</feature>
<accession>A0A193FV91</accession>
<dbReference type="Proteomes" id="UP000091897">
    <property type="component" value="Chromosome"/>
</dbReference>
<dbReference type="Proteomes" id="UP000092213">
    <property type="component" value="Chromosome"/>
</dbReference>
<dbReference type="RefSeq" id="WP_066346526.1">
    <property type="nucleotide sequence ID" value="NZ_CBCSFJ010000019.1"/>
</dbReference>
<evidence type="ECO:0000313" key="5">
    <source>
        <dbReference type="Proteomes" id="UP000092213"/>
    </source>
</evidence>
<evidence type="ECO:0000313" key="3">
    <source>
        <dbReference type="EMBL" id="ANN71253.1"/>
    </source>
</evidence>
<dbReference type="EMBL" id="CP016171">
    <property type="protein sequence ID" value="ANN71253.1"/>
    <property type="molecule type" value="Genomic_DNA"/>
</dbReference>
<organism evidence="3 5">
    <name type="scientific">Bordetella bronchialis</name>
    <dbReference type="NCBI Taxonomy" id="463025"/>
    <lineage>
        <taxon>Bacteria</taxon>
        <taxon>Pseudomonadati</taxon>
        <taxon>Pseudomonadota</taxon>
        <taxon>Betaproteobacteria</taxon>
        <taxon>Burkholderiales</taxon>
        <taxon>Alcaligenaceae</taxon>
        <taxon>Bordetella</taxon>
    </lineage>
</organism>
<proteinExistence type="predicted"/>
<dbReference type="OrthoDB" id="8966764at2"/>
<evidence type="ECO:0000256" key="1">
    <source>
        <dbReference type="SAM" id="MobiDB-lite"/>
    </source>
</evidence>
<feature type="compositionally biased region" description="Basic and acidic residues" evidence="1">
    <location>
        <begin position="49"/>
        <end position="82"/>
    </location>
</feature>
<dbReference type="KEGG" id="bbro:BAU06_07605"/>
<gene>
    <name evidence="2" type="ORF">BAU06_07605</name>
    <name evidence="3" type="ORF">BAU08_07835</name>
</gene>
<dbReference type="AlphaFoldDB" id="A0A193FV91"/>
<keyword evidence="4" id="KW-1185">Reference proteome</keyword>